<dbReference type="InterPro" id="IPR051400">
    <property type="entry name" value="HAD-like_hydrolase"/>
</dbReference>
<evidence type="ECO:0000313" key="5">
    <source>
        <dbReference type="Proteomes" id="UP000630353"/>
    </source>
</evidence>
<keyword evidence="2" id="KW-0378">Hydrolase</keyword>
<evidence type="ECO:0000256" key="2">
    <source>
        <dbReference type="ARBA" id="ARBA00022801"/>
    </source>
</evidence>
<dbReference type="Gene3D" id="1.20.120.1600">
    <property type="match status" value="1"/>
</dbReference>
<dbReference type="NCBIfam" id="TIGR01549">
    <property type="entry name" value="HAD-SF-IA-v1"/>
    <property type="match status" value="1"/>
</dbReference>
<proteinExistence type="predicted"/>
<dbReference type="GO" id="GO:0016787">
    <property type="term" value="F:hydrolase activity"/>
    <property type="evidence" value="ECO:0007669"/>
    <property type="project" value="UniProtKB-KW"/>
</dbReference>
<reference evidence="4" key="2">
    <citation type="submission" date="2020-09" db="EMBL/GenBank/DDBJ databases">
        <authorList>
            <person name="Sun Q."/>
            <person name="Kim S."/>
        </authorList>
    </citation>
    <scope>NUCLEOTIDE SEQUENCE</scope>
    <source>
        <strain evidence="4">KCTC 42651</strain>
    </source>
</reference>
<dbReference type="AlphaFoldDB" id="A0A918XW58"/>
<keyword evidence="5" id="KW-1185">Reference proteome</keyword>
<dbReference type="PANTHER" id="PTHR46470:SF4">
    <property type="entry name" value="5-AMINO-6-(5-PHOSPHO-D-RIBITYLAMINO)URACIL PHOSPHATASE YIGB"/>
    <property type="match status" value="1"/>
</dbReference>
<evidence type="ECO:0000256" key="3">
    <source>
        <dbReference type="ARBA" id="ARBA00022842"/>
    </source>
</evidence>
<dbReference type="InterPro" id="IPR023214">
    <property type="entry name" value="HAD_sf"/>
</dbReference>
<reference evidence="4" key="1">
    <citation type="journal article" date="2014" name="Int. J. Syst. Evol. Microbiol.">
        <title>Complete genome sequence of Corynebacterium casei LMG S-19264T (=DSM 44701T), isolated from a smear-ripened cheese.</title>
        <authorList>
            <consortium name="US DOE Joint Genome Institute (JGI-PGF)"/>
            <person name="Walter F."/>
            <person name="Albersmeier A."/>
            <person name="Kalinowski J."/>
            <person name="Ruckert C."/>
        </authorList>
    </citation>
    <scope>NUCLEOTIDE SEQUENCE</scope>
    <source>
        <strain evidence="4">KCTC 42651</strain>
    </source>
</reference>
<dbReference type="InterPro" id="IPR036412">
    <property type="entry name" value="HAD-like_sf"/>
</dbReference>
<dbReference type="RefSeq" id="WP_189994325.1">
    <property type="nucleotide sequence ID" value="NZ_BMZS01000012.1"/>
</dbReference>
<accession>A0A918XW58</accession>
<comment type="cofactor">
    <cofactor evidence="1">
        <name>Mg(2+)</name>
        <dbReference type="ChEBI" id="CHEBI:18420"/>
    </cofactor>
</comment>
<protein>
    <submittedName>
        <fullName evidence="4">Phosphoglycolate phosphatase</fullName>
    </submittedName>
</protein>
<dbReference type="Proteomes" id="UP000630353">
    <property type="component" value="Unassembled WGS sequence"/>
</dbReference>
<comment type="caution">
    <text evidence="4">The sequence shown here is derived from an EMBL/GenBank/DDBJ whole genome shotgun (WGS) entry which is preliminary data.</text>
</comment>
<dbReference type="SUPFAM" id="SSF56784">
    <property type="entry name" value="HAD-like"/>
    <property type="match status" value="1"/>
</dbReference>
<name>A0A918XW58_9PROT</name>
<dbReference type="SFLD" id="SFLDG01129">
    <property type="entry name" value="C1.5:_HAD__Beta-PGM__Phosphata"/>
    <property type="match status" value="1"/>
</dbReference>
<dbReference type="PANTHER" id="PTHR46470">
    <property type="entry name" value="N-ACYLNEURAMINATE-9-PHOSPHATASE"/>
    <property type="match status" value="1"/>
</dbReference>
<gene>
    <name evidence="4" type="ORF">GCM10017083_47320</name>
</gene>
<keyword evidence="3" id="KW-0460">Magnesium</keyword>
<dbReference type="Gene3D" id="3.40.50.1000">
    <property type="entry name" value="HAD superfamily/HAD-like"/>
    <property type="match status" value="1"/>
</dbReference>
<dbReference type="GO" id="GO:0009231">
    <property type="term" value="P:riboflavin biosynthetic process"/>
    <property type="evidence" value="ECO:0007669"/>
    <property type="project" value="TreeGrafter"/>
</dbReference>
<evidence type="ECO:0000256" key="1">
    <source>
        <dbReference type="ARBA" id="ARBA00001946"/>
    </source>
</evidence>
<evidence type="ECO:0000313" key="4">
    <source>
        <dbReference type="EMBL" id="GHD60842.1"/>
    </source>
</evidence>
<dbReference type="InterPro" id="IPR006439">
    <property type="entry name" value="HAD-SF_hydro_IA"/>
</dbReference>
<sequence>MRPSPSLPPAILFDLDDTLITAHPDPRAAWRRAIDTLPERPEGLDLHGAAEAIHRAARWFWSDPARHREGRLNIAVARRNIVTRGLESAGVADAGYVERLSDHYEAMRTAETALFPDAVDTLVALAERGVRLGLITNGAAEPQRAKIERFDLERHFVHVQIEGEMGFGKPEEQAYAHALAALGTTVEHTWIVGDNLDWEVMVPQRLGFHAIWRDPTGRGLPAGHPARPDRVITRLAELLEE</sequence>
<dbReference type="SFLD" id="SFLDS00003">
    <property type="entry name" value="Haloacid_Dehalogenase"/>
    <property type="match status" value="1"/>
</dbReference>
<dbReference type="Pfam" id="PF00702">
    <property type="entry name" value="Hydrolase"/>
    <property type="match status" value="1"/>
</dbReference>
<dbReference type="EMBL" id="BMZS01000012">
    <property type="protein sequence ID" value="GHD60842.1"/>
    <property type="molecule type" value="Genomic_DNA"/>
</dbReference>
<organism evidence="4 5">
    <name type="scientific">Thalassobaculum fulvum</name>
    <dbReference type="NCBI Taxonomy" id="1633335"/>
    <lineage>
        <taxon>Bacteria</taxon>
        <taxon>Pseudomonadati</taxon>
        <taxon>Pseudomonadota</taxon>
        <taxon>Alphaproteobacteria</taxon>
        <taxon>Rhodospirillales</taxon>
        <taxon>Thalassobaculaceae</taxon>
        <taxon>Thalassobaculum</taxon>
    </lineage>
</organism>